<reference evidence="1 2" key="1">
    <citation type="journal article" date="2015" name="Microbiome">
        <title>Genomic resolution of linkages in carbon, nitrogen, and sulfur cycling among widespread estuary sediment bacteria.</title>
        <authorList>
            <person name="Baker B.J."/>
            <person name="Lazar C.S."/>
            <person name="Teske A.P."/>
            <person name="Dick G.J."/>
        </authorList>
    </citation>
    <scope>NUCLEOTIDE SEQUENCE [LARGE SCALE GENOMIC DNA]</scope>
    <source>
        <strain evidence="1">DG_78</strain>
    </source>
</reference>
<protein>
    <recommendedName>
        <fullName evidence="3">DUF503 domain-containing protein</fullName>
    </recommendedName>
</protein>
<dbReference type="PANTHER" id="PTHR36441:SF1">
    <property type="entry name" value="DUF503 DOMAIN-CONTAINING PROTEIN"/>
    <property type="match status" value="1"/>
</dbReference>
<evidence type="ECO:0008006" key="3">
    <source>
        <dbReference type="Google" id="ProtNLM"/>
    </source>
</evidence>
<dbReference type="SUPFAM" id="SSF103007">
    <property type="entry name" value="Hypothetical protein TT1725"/>
    <property type="match status" value="1"/>
</dbReference>
<dbReference type="Proteomes" id="UP000051012">
    <property type="component" value="Unassembled WGS sequence"/>
</dbReference>
<dbReference type="AlphaFoldDB" id="A0A0S7YIM3"/>
<dbReference type="Pfam" id="PF04456">
    <property type="entry name" value="DUF503"/>
    <property type="match status" value="1"/>
</dbReference>
<name>A0A0S7YIM3_UNCT6</name>
<proteinExistence type="predicted"/>
<accession>A0A0S7YIM3</accession>
<dbReference type="EMBL" id="LJNI01000017">
    <property type="protein sequence ID" value="KPJ74060.1"/>
    <property type="molecule type" value="Genomic_DNA"/>
</dbReference>
<sequence>MSDSFYCGRCSLDLHIENCQSLKAKRRIVSSLKEKLKNRFNVAVCEYGNLSLWQRAQLGIVACSNDKVVVDSIIKAVVGYLSRVHSVSMLDFKIEIL</sequence>
<gene>
    <name evidence="1" type="ORF">AMJ52_02130</name>
</gene>
<comment type="caution">
    <text evidence="1">The sequence shown here is derived from an EMBL/GenBank/DDBJ whole genome shotgun (WGS) entry which is preliminary data.</text>
</comment>
<dbReference type="InterPro" id="IPR036746">
    <property type="entry name" value="TT1725-like_sf"/>
</dbReference>
<organism evidence="1 2">
    <name type="scientific">candidate division TA06 bacterium DG_78</name>
    <dbReference type="NCBI Taxonomy" id="1703772"/>
    <lineage>
        <taxon>Bacteria</taxon>
        <taxon>Bacteria division TA06</taxon>
    </lineage>
</organism>
<dbReference type="PANTHER" id="PTHR36441">
    <property type="entry name" value="HYPOTHETICAL CYTOSOLIC PROTEIN"/>
    <property type="match status" value="1"/>
</dbReference>
<evidence type="ECO:0000313" key="1">
    <source>
        <dbReference type="EMBL" id="KPJ74060.1"/>
    </source>
</evidence>
<dbReference type="Gene3D" id="3.30.70.1120">
    <property type="entry name" value="TT1725-like"/>
    <property type="match status" value="1"/>
</dbReference>
<dbReference type="InterPro" id="IPR007546">
    <property type="entry name" value="DUF503"/>
</dbReference>
<evidence type="ECO:0000313" key="2">
    <source>
        <dbReference type="Proteomes" id="UP000051012"/>
    </source>
</evidence>